<dbReference type="PRINTS" id="PR00723">
    <property type="entry name" value="SUBTILISIN"/>
</dbReference>
<dbReference type="InterPro" id="IPR036852">
    <property type="entry name" value="Peptidase_S8/S53_dom_sf"/>
</dbReference>
<dbReference type="PANTHER" id="PTHR43806:SF65">
    <property type="entry name" value="SERINE PROTEASE APRX"/>
    <property type="match status" value="1"/>
</dbReference>
<dbReference type="InterPro" id="IPR046450">
    <property type="entry name" value="PA_dom_sf"/>
</dbReference>
<dbReference type="Gene3D" id="3.40.50.200">
    <property type="entry name" value="Peptidase S8/S53 domain"/>
    <property type="match status" value="1"/>
</dbReference>
<dbReference type="Proteomes" id="UP000294650">
    <property type="component" value="Unassembled WGS sequence"/>
</dbReference>
<dbReference type="Gene3D" id="3.50.30.30">
    <property type="match status" value="1"/>
</dbReference>
<keyword evidence="2" id="KW-0134">Cell wall</keyword>
<evidence type="ECO:0000256" key="9">
    <source>
        <dbReference type="PROSITE-ProRule" id="PRU01240"/>
    </source>
</evidence>
<dbReference type="Pfam" id="PF02225">
    <property type="entry name" value="PA"/>
    <property type="match status" value="1"/>
</dbReference>
<dbReference type="GO" id="GO:0004252">
    <property type="term" value="F:serine-type endopeptidase activity"/>
    <property type="evidence" value="ECO:0007669"/>
    <property type="project" value="UniProtKB-UniRule"/>
</dbReference>
<dbReference type="InterPro" id="IPR000209">
    <property type="entry name" value="Peptidase_S8/S53_dom"/>
</dbReference>
<dbReference type="InterPro" id="IPR034213">
    <property type="entry name" value="S8_Vpr-like"/>
</dbReference>
<keyword evidence="3" id="KW-0964">Secreted</keyword>
<protein>
    <submittedName>
        <fullName evidence="13">Minor extracellular serine protease Vpr</fullName>
    </submittedName>
</protein>
<evidence type="ECO:0000259" key="11">
    <source>
        <dbReference type="Pfam" id="PF00082"/>
    </source>
</evidence>
<dbReference type="CDD" id="cd02133">
    <property type="entry name" value="PA_C5a_like"/>
    <property type="match status" value="1"/>
</dbReference>
<feature type="active site" description="Charge relay system" evidence="8 9">
    <location>
        <position position="460"/>
    </location>
</feature>
<dbReference type="Pfam" id="PF00082">
    <property type="entry name" value="Peptidase_S8"/>
    <property type="match status" value="1"/>
</dbReference>
<comment type="similarity">
    <text evidence="1 9 10">Belongs to the peptidase S8 family.</text>
</comment>
<evidence type="ECO:0000313" key="14">
    <source>
        <dbReference type="Proteomes" id="UP000294650"/>
    </source>
</evidence>
<dbReference type="InterPro" id="IPR023827">
    <property type="entry name" value="Peptidase_S8_Asp-AS"/>
</dbReference>
<evidence type="ECO:0000259" key="12">
    <source>
        <dbReference type="Pfam" id="PF02225"/>
    </source>
</evidence>
<name>A0A4R3NCC1_9BACI</name>
<dbReference type="PANTHER" id="PTHR43806">
    <property type="entry name" value="PEPTIDASE S8"/>
    <property type="match status" value="1"/>
</dbReference>
<feature type="active site" description="Charge relay system" evidence="8 9">
    <location>
        <position position="131"/>
    </location>
</feature>
<evidence type="ECO:0000256" key="4">
    <source>
        <dbReference type="ARBA" id="ARBA00022670"/>
    </source>
</evidence>
<feature type="domain" description="Peptidase S8/S53" evidence="11">
    <location>
        <begin position="122"/>
        <end position="497"/>
    </location>
</feature>
<feature type="active site" description="Charge relay system" evidence="8 9">
    <location>
        <position position="171"/>
    </location>
</feature>
<keyword evidence="5" id="KW-0732">Signal</keyword>
<keyword evidence="4 9" id="KW-0645">Protease</keyword>
<dbReference type="AlphaFoldDB" id="A0A4R3NCC1"/>
<keyword evidence="6 9" id="KW-0378">Hydrolase</keyword>
<evidence type="ECO:0000256" key="7">
    <source>
        <dbReference type="ARBA" id="ARBA00022825"/>
    </source>
</evidence>
<evidence type="ECO:0000256" key="8">
    <source>
        <dbReference type="PIRSR" id="PIRSR615500-1"/>
    </source>
</evidence>
<dbReference type="InterPro" id="IPR050131">
    <property type="entry name" value="Peptidase_S8_subtilisin-like"/>
</dbReference>
<dbReference type="GO" id="GO:0006508">
    <property type="term" value="P:proteolysis"/>
    <property type="evidence" value="ECO:0007669"/>
    <property type="project" value="UniProtKB-KW"/>
</dbReference>
<dbReference type="PROSITE" id="PS00136">
    <property type="entry name" value="SUBTILASE_ASP"/>
    <property type="match status" value="1"/>
</dbReference>
<dbReference type="InterPro" id="IPR003137">
    <property type="entry name" value="PA_domain"/>
</dbReference>
<keyword evidence="14" id="KW-1185">Reference proteome</keyword>
<dbReference type="PROSITE" id="PS00138">
    <property type="entry name" value="SUBTILASE_SER"/>
    <property type="match status" value="1"/>
</dbReference>
<proteinExistence type="inferred from homology"/>
<dbReference type="InterPro" id="IPR022398">
    <property type="entry name" value="Peptidase_S8_His-AS"/>
</dbReference>
<evidence type="ECO:0000256" key="10">
    <source>
        <dbReference type="RuleBase" id="RU003355"/>
    </source>
</evidence>
<dbReference type="InterPro" id="IPR015500">
    <property type="entry name" value="Peptidase_S8_subtilisin-rel"/>
</dbReference>
<evidence type="ECO:0000256" key="2">
    <source>
        <dbReference type="ARBA" id="ARBA00022512"/>
    </source>
</evidence>
<gene>
    <name evidence="13" type="ORF">EDD68_102103</name>
</gene>
<dbReference type="PROSITE" id="PS00137">
    <property type="entry name" value="SUBTILASE_HIS"/>
    <property type="match status" value="1"/>
</dbReference>
<dbReference type="SUPFAM" id="SSF52743">
    <property type="entry name" value="Subtilisin-like"/>
    <property type="match status" value="1"/>
</dbReference>
<dbReference type="CDD" id="cd07474">
    <property type="entry name" value="Peptidases_S8_subtilisin_Vpr-like"/>
    <property type="match status" value="1"/>
</dbReference>
<evidence type="ECO:0000256" key="3">
    <source>
        <dbReference type="ARBA" id="ARBA00022525"/>
    </source>
</evidence>
<comment type="caution">
    <text evidence="13">The sequence shown here is derived from an EMBL/GenBank/DDBJ whole genome shotgun (WGS) entry which is preliminary data.</text>
</comment>
<organism evidence="13 14">
    <name type="scientific">Melghiribacillus thermohalophilus</name>
    <dbReference type="NCBI Taxonomy" id="1324956"/>
    <lineage>
        <taxon>Bacteria</taxon>
        <taxon>Bacillati</taxon>
        <taxon>Bacillota</taxon>
        <taxon>Bacilli</taxon>
        <taxon>Bacillales</taxon>
        <taxon>Bacillaceae</taxon>
        <taxon>Melghiribacillus</taxon>
    </lineage>
</organism>
<evidence type="ECO:0000256" key="6">
    <source>
        <dbReference type="ARBA" id="ARBA00022801"/>
    </source>
</evidence>
<accession>A0A4R3NCC1</accession>
<dbReference type="EMBL" id="SMAN01000002">
    <property type="protein sequence ID" value="TCT26401.1"/>
    <property type="molecule type" value="Genomic_DNA"/>
</dbReference>
<dbReference type="InterPro" id="IPR023828">
    <property type="entry name" value="Peptidase_S8_Ser-AS"/>
</dbReference>
<evidence type="ECO:0000256" key="1">
    <source>
        <dbReference type="ARBA" id="ARBA00011073"/>
    </source>
</evidence>
<dbReference type="SUPFAM" id="SSF52025">
    <property type="entry name" value="PA domain"/>
    <property type="match status" value="1"/>
</dbReference>
<sequence>MKLKRYWMILLIWIGTFFGLQAPIEAQTGKDQMTVIVEIEGDPYERKEYIETYHPFVQVEFVYDTLLNALALKGKREDLIQLSQQTFIKVMHYVQTYRVPEPIGSTAFEEIPSPELNIPYTGEGVKVGVIDTGIDYRHPDLKENYKGGYDVVEFDEDPMETMPEDGMPTIHGTHVSGIIAAKGKRTGVAPDAEIYGYRALGPGGFGTSVQVIAALEKAVEDGMDIINLSLGNSVNSPDWPTSVAVNKAIDMGVAVVIANGNDGPGKWTVSSPATAVNAISVGASIDEGIIPFLEIPLMDKRISLSPLSGSVPWDIQKPYKLLDGGLGKKPLSSLEGALVLMKRGEISFGEKAKNAEEAGARGVIIYNHNEETFQGGLDTEVSIPVVSVSREDGEWLIEHVIEKNEWVYPAYEEISNDIADFSSRGPVVVNWDIKPDLVAPGVNITSTIPDGQYESLQGTSMAAPYVAGTAALIKEAHPDWGPEKIKAALLTTALPLKKEDGSLYDPIVQGVGRIQPEKAIDPPFLVYNSRLTFGKLTEKENRKKISLFIENRDHITRRFTFDYPERQNGLVWRLPGTLYIPPGETEEIEIELKADSDRLEKGLHQGWLSINSQDQTIQLPYIFVHETADYPRAGGLDFSFLPLKPDEYRFQIYLPEGADQLVVELYDPDTLQYQKTLIEEEDVRSGMYTQIFKRNTLGLSGNYLMLARVLSGSEYDSVFSRIYIDHGGS</sequence>
<evidence type="ECO:0000313" key="13">
    <source>
        <dbReference type="EMBL" id="TCT26401.1"/>
    </source>
</evidence>
<keyword evidence="7 9" id="KW-0720">Serine protease</keyword>
<feature type="domain" description="PA" evidence="12">
    <location>
        <begin position="333"/>
        <end position="396"/>
    </location>
</feature>
<reference evidence="13 14" key="1">
    <citation type="submission" date="2019-03" db="EMBL/GenBank/DDBJ databases">
        <title>Genomic Encyclopedia of Type Strains, Phase IV (KMG-IV): sequencing the most valuable type-strain genomes for metagenomic binning, comparative biology and taxonomic classification.</title>
        <authorList>
            <person name="Goeker M."/>
        </authorList>
    </citation>
    <scope>NUCLEOTIDE SEQUENCE [LARGE SCALE GENOMIC DNA]</scope>
    <source>
        <strain evidence="13 14">DSM 25894</strain>
    </source>
</reference>
<dbReference type="PROSITE" id="PS51892">
    <property type="entry name" value="SUBTILASE"/>
    <property type="match status" value="1"/>
</dbReference>
<evidence type="ECO:0000256" key="5">
    <source>
        <dbReference type="ARBA" id="ARBA00022729"/>
    </source>
</evidence>